<dbReference type="EMBL" id="JAHKNI010000007">
    <property type="protein sequence ID" value="MBU3064452.1"/>
    <property type="molecule type" value="Genomic_DNA"/>
</dbReference>
<organism evidence="1 2">
    <name type="scientific">Nocardia albiluteola</name>
    <dbReference type="NCBI Taxonomy" id="2842303"/>
    <lineage>
        <taxon>Bacteria</taxon>
        <taxon>Bacillati</taxon>
        <taxon>Actinomycetota</taxon>
        <taxon>Actinomycetes</taxon>
        <taxon>Mycobacteriales</taxon>
        <taxon>Nocardiaceae</taxon>
        <taxon>Nocardia</taxon>
    </lineage>
</organism>
<evidence type="ECO:0000313" key="1">
    <source>
        <dbReference type="EMBL" id="MBU3064452.1"/>
    </source>
</evidence>
<accession>A0ABS6B2D6</accession>
<gene>
    <name evidence="1" type="ORF">KO481_23325</name>
</gene>
<dbReference type="RefSeq" id="WP_215919599.1">
    <property type="nucleotide sequence ID" value="NZ_JAHKNI010000007.1"/>
</dbReference>
<sequence>MDAVDSGARRPTAVGLIRAETPVPAATRHALALPRHARSLGYRYAYTVVRHEALFSGSEVRGL</sequence>
<reference evidence="1 2" key="1">
    <citation type="submission" date="2021-06" db="EMBL/GenBank/DDBJ databases">
        <title>Actinomycetes sequencing.</title>
        <authorList>
            <person name="Shan Q."/>
        </authorList>
    </citation>
    <scope>NUCLEOTIDE SEQUENCE [LARGE SCALE GENOMIC DNA]</scope>
    <source>
        <strain evidence="1 2">NEAU-G5</strain>
    </source>
</reference>
<dbReference type="Proteomes" id="UP000733379">
    <property type="component" value="Unassembled WGS sequence"/>
</dbReference>
<evidence type="ECO:0000313" key="2">
    <source>
        <dbReference type="Proteomes" id="UP000733379"/>
    </source>
</evidence>
<name>A0ABS6B2D6_9NOCA</name>
<keyword evidence="2" id="KW-1185">Reference proteome</keyword>
<protein>
    <submittedName>
        <fullName evidence="1">Uncharacterized protein</fullName>
    </submittedName>
</protein>
<proteinExistence type="predicted"/>
<comment type="caution">
    <text evidence="1">The sequence shown here is derived from an EMBL/GenBank/DDBJ whole genome shotgun (WGS) entry which is preliminary data.</text>
</comment>